<name>A0A3B0PFU8_MYCSY</name>
<dbReference type="Pfam" id="PF02463">
    <property type="entry name" value="SMC_N"/>
    <property type="match status" value="1"/>
</dbReference>
<gene>
    <name evidence="2" type="primary">smc_1</name>
    <name evidence="2" type="ORF">NCTC10124_01422</name>
</gene>
<dbReference type="InterPro" id="IPR003395">
    <property type="entry name" value="RecF/RecN/SMC_N"/>
</dbReference>
<reference evidence="3" key="1">
    <citation type="submission" date="2018-06" db="EMBL/GenBank/DDBJ databases">
        <authorList>
            <consortium name="Pathogen Informatics"/>
        </authorList>
    </citation>
    <scope>NUCLEOTIDE SEQUENCE [LARGE SCALE GENOMIC DNA]</scope>
    <source>
        <strain evidence="3">NCTC10124</strain>
    </source>
</reference>
<dbReference type="Proteomes" id="UP000259328">
    <property type="component" value="Chromosome"/>
</dbReference>
<protein>
    <submittedName>
        <fullName evidence="2">ABC transporter ATP-binding protein</fullName>
    </submittedName>
</protein>
<evidence type="ECO:0000313" key="3">
    <source>
        <dbReference type="Proteomes" id="UP000259328"/>
    </source>
</evidence>
<dbReference type="EMBL" id="LS991953">
    <property type="protein sequence ID" value="SYV93665.1"/>
    <property type="molecule type" value="Genomic_DNA"/>
</dbReference>
<accession>A0A3B0PFU8</accession>
<dbReference type="InterPro" id="IPR027417">
    <property type="entry name" value="P-loop_NTPase"/>
</dbReference>
<sequence length="46" mass="4886">MKLIKIEAHGFKSFADPISLKFDGGVIAIVGPNGSGKSNINDAIKW</sequence>
<organism evidence="2 3">
    <name type="scientific">Mycoplasmopsis synoviae</name>
    <name type="common">Mycoplasma synoviae</name>
    <dbReference type="NCBI Taxonomy" id="2109"/>
    <lineage>
        <taxon>Bacteria</taxon>
        <taxon>Bacillati</taxon>
        <taxon>Mycoplasmatota</taxon>
        <taxon>Mycoplasmoidales</taxon>
        <taxon>Metamycoplasmataceae</taxon>
        <taxon>Mycoplasmopsis</taxon>
    </lineage>
</organism>
<keyword evidence="2" id="KW-0067">ATP-binding</keyword>
<proteinExistence type="predicted"/>
<dbReference type="SUPFAM" id="SSF52540">
    <property type="entry name" value="P-loop containing nucleoside triphosphate hydrolases"/>
    <property type="match status" value="1"/>
</dbReference>
<dbReference type="AlphaFoldDB" id="A0A3B0PFU8"/>
<feature type="domain" description="RecF/RecN/SMC N-terminal" evidence="1">
    <location>
        <begin position="3"/>
        <end position="46"/>
    </location>
</feature>
<evidence type="ECO:0000313" key="2">
    <source>
        <dbReference type="EMBL" id="SYV93665.1"/>
    </source>
</evidence>
<feature type="non-terminal residue" evidence="2">
    <location>
        <position position="46"/>
    </location>
</feature>
<evidence type="ECO:0000259" key="1">
    <source>
        <dbReference type="Pfam" id="PF02463"/>
    </source>
</evidence>
<keyword evidence="2" id="KW-0547">Nucleotide-binding</keyword>
<dbReference type="Gene3D" id="3.40.50.300">
    <property type="entry name" value="P-loop containing nucleotide triphosphate hydrolases"/>
    <property type="match status" value="1"/>
</dbReference>
<dbReference type="GO" id="GO:0005524">
    <property type="term" value="F:ATP binding"/>
    <property type="evidence" value="ECO:0007669"/>
    <property type="project" value="UniProtKB-KW"/>
</dbReference>